<dbReference type="RefSeq" id="WP_388112965.1">
    <property type="nucleotide sequence ID" value="NZ_JBIAHM010000015.1"/>
</dbReference>
<dbReference type="PANTHER" id="PTHR43736:SF1">
    <property type="entry name" value="DIHYDRONEOPTERIN TRIPHOSPHATE DIPHOSPHATASE"/>
    <property type="match status" value="1"/>
</dbReference>
<reference evidence="5 6" key="1">
    <citation type="submission" date="2024-10" db="EMBL/GenBank/DDBJ databases">
        <title>The Natural Products Discovery Center: Release of the First 8490 Sequenced Strains for Exploring Actinobacteria Biosynthetic Diversity.</title>
        <authorList>
            <person name="Kalkreuter E."/>
            <person name="Kautsar S.A."/>
            <person name="Yang D."/>
            <person name="Bader C.D."/>
            <person name="Teijaro C.N."/>
            <person name="Fluegel L."/>
            <person name="Davis C.M."/>
            <person name="Simpson J.R."/>
            <person name="Lauterbach L."/>
            <person name="Steele A.D."/>
            <person name="Gui C."/>
            <person name="Meng S."/>
            <person name="Li G."/>
            <person name="Viehrig K."/>
            <person name="Ye F."/>
            <person name="Su P."/>
            <person name="Kiefer A.F."/>
            <person name="Nichols A."/>
            <person name="Cepeda A.J."/>
            <person name="Yan W."/>
            <person name="Fan B."/>
            <person name="Jiang Y."/>
            <person name="Adhikari A."/>
            <person name="Zheng C.-J."/>
            <person name="Schuster L."/>
            <person name="Cowan T.M."/>
            <person name="Smanski M.J."/>
            <person name="Chevrette M.G."/>
            <person name="De Carvalho L.P.S."/>
            <person name="Shen B."/>
        </authorList>
    </citation>
    <scope>NUCLEOTIDE SEQUENCE [LARGE SCALE GENOMIC DNA]</scope>
    <source>
        <strain evidence="5 6">NPDC006488</strain>
    </source>
</reference>
<dbReference type="InterPro" id="IPR000086">
    <property type="entry name" value="NUDIX_hydrolase_dom"/>
</dbReference>
<comment type="caution">
    <text evidence="5">The sequence shown here is derived from an EMBL/GenBank/DDBJ whole genome shotgun (WGS) entry which is preliminary data.</text>
</comment>
<dbReference type="PROSITE" id="PS51462">
    <property type="entry name" value="NUDIX"/>
    <property type="match status" value="1"/>
</dbReference>
<dbReference type="Proteomes" id="UP001601303">
    <property type="component" value="Unassembled WGS sequence"/>
</dbReference>
<evidence type="ECO:0000256" key="1">
    <source>
        <dbReference type="ARBA" id="ARBA00005582"/>
    </source>
</evidence>
<dbReference type="InterPro" id="IPR015797">
    <property type="entry name" value="NUDIX_hydrolase-like_dom_sf"/>
</dbReference>
<evidence type="ECO:0000256" key="3">
    <source>
        <dbReference type="RuleBase" id="RU003476"/>
    </source>
</evidence>
<dbReference type="Pfam" id="PF00293">
    <property type="entry name" value="NUDIX"/>
    <property type="match status" value="1"/>
</dbReference>
<proteinExistence type="inferred from homology"/>
<name>A0ABW6MGZ8_9ACTN</name>
<dbReference type="EMBL" id="JBIAHM010000015">
    <property type="protein sequence ID" value="MFE9603980.1"/>
    <property type="molecule type" value="Genomic_DNA"/>
</dbReference>
<feature type="domain" description="Nudix hydrolase" evidence="4">
    <location>
        <begin position="1"/>
        <end position="137"/>
    </location>
</feature>
<dbReference type="PRINTS" id="PR00502">
    <property type="entry name" value="NUDIXFAMILY"/>
</dbReference>
<dbReference type="SUPFAM" id="SSF55811">
    <property type="entry name" value="Nudix"/>
    <property type="match status" value="1"/>
</dbReference>
<comment type="similarity">
    <text evidence="1 3">Belongs to the Nudix hydrolase family.</text>
</comment>
<sequence length="148" mass="16140">MTLLVAAVIVHDRAADRVVLIQRGEHAKFGRGMWDLPVGKNEPGEPVTATAVRELYEETGLVVAAESLKVVHVVHAALGVEAPGGYLTVVFATDEWTGEPENREPLKHAEVRWVDVDAVPGNFVRGNARALDHYLSGSWTQVSLHGWT</sequence>
<accession>A0ABW6MGZ8</accession>
<keyword evidence="2 3" id="KW-0378">Hydrolase</keyword>
<evidence type="ECO:0000313" key="5">
    <source>
        <dbReference type="EMBL" id="MFE9603980.1"/>
    </source>
</evidence>
<evidence type="ECO:0000256" key="2">
    <source>
        <dbReference type="ARBA" id="ARBA00022801"/>
    </source>
</evidence>
<dbReference type="InterPro" id="IPR020084">
    <property type="entry name" value="NUDIX_hydrolase_CS"/>
</dbReference>
<dbReference type="PROSITE" id="PS00893">
    <property type="entry name" value="NUDIX_BOX"/>
    <property type="match status" value="1"/>
</dbReference>
<keyword evidence="6" id="KW-1185">Reference proteome</keyword>
<evidence type="ECO:0000313" key="6">
    <source>
        <dbReference type="Proteomes" id="UP001601303"/>
    </source>
</evidence>
<dbReference type="InterPro" id="IPR020476">
    <property type="entry name" value="Nudix_hydrolase"/>
</dbReference>
<dbReference type="PANTHER" id="PTHR43736">
    <property type="entry name" value="ADP-RIBOSE PYROPHOSPHATASE"/>
    <property type="match status" value="1"/>
</dbReference>
<evidence type="ECO:0000259" key="4">
    <source>
        <dbReference type="PROSITE" id="PS51462"/>
    </source>
</evidence>
<gene>
    <name evidence="5" type="ORF">ACFYNQ_36130</name>
</gene>
<dbReference type="Gene3D" id="3.90.79.10">
    <property type="entry name" value="Nucleoside Triphosphate Pyrophosphohydrolase"/>
    <property type="match status" value="1"/>
</dbReference>
<organism evidence="5 6">
    <name type="scientific">Streptomyces hokutonensis</name>
    <dbReference type="NCBI Taxonomy" id="1306990"/>
    <lineage>
        <taxon>Bacteria</taxon>
        <taxon>Bacillati</taxon>
        <taxon>Actinomycetota</taxon>
        <taxon>Actinomycetes</taxon>
        <taxon>Kitasatosporales</taxon>
        <taxon>Streptomycetaceae</taxon>
        <taxon>Streptomyces</taxon>
    </lineage>
</organism>
<protein>
    <submittedName>
        <fullName evidence="5">NUDIX domain-containing protein</fullName>
    </submittedName>
</protein>